<keyword evidence="2" id="KW-1185">Reference proteome</keyword>
<gene>
    <name evidence="1" type="ORF">GETHPA_26960</name>
</gene>
<name>A0ABQ5Q950_9BACT</name>
<sequence>MKRFLRAAAPFLAGLALSGAPVVGRVTDGHRGLAGVRIYPDRLPRVSPDLDPPVALTDAQGRFQLELDPSDTVLAVEKDGWHRDLVPAAAWGDDIVLGPEPLHHVERALVVRVDFQDEASTVPDGALRQLLFSRRPGVASAANYLYEVSKGALTLEEGRLLHYRTGAFPAPHTDDQKDAIVTWVLGKLHGMDLGDCDRVDNRTGAPGPDGRPDHLWIITPGKPQTLTADEQDMKAVNLLMPLPWDKYHRWPVVFLTEEVPLGNIVHEAFHAMGEQSVDDLYLGCDDPATAGIWDLMDAGQYRGWDRSHPGEGPWVDDTGYSPSHPLAWVRSELWYRGRYRETVPRLTVKGRTWEGWIAPAARAPEADPQWVTVPDPRRKGRFWSLEVRRPWGFERGRVGRRFGPGHEGLVVALIDPSLLSPDEPKGAVRVVDAHPGTPEPPKPRFPCGRWELDDAAFNLGAGENPKGHSGPLSWQVLETDAAGRMKVRLTLKAPVAALRAQRKPRRQKSA</sequence>
<protein>
    <recommendedName>
        <fullName evidence="3">Carboxypeptidase regulatory-like domain-containing protein</fullName>
    </recommendedName>
</protein>
<dbReference type="EMBL" id="BSDD01000005">
    <property type="protein sequence ID" value="GLH71163.1"/>
    <property type="molecule type" value="Genomic_DNA"/>
</dbReference>
<comment type="caution">
    <text evidence="1">The sequence shown here is derived from an EMBL/GenBank/DDBJ whole genome shotgun (WGS) entry which is preliminary data.</text>
</comment>
<proteinExistence type="predicted"/>
<dbReference type="RefSeq" id="WP_285727140.1">
    <property type="nucleotide sequence ID" value="NZ_BSDD01000005.1"/>
</dbReference>
<evidence type="ECO:0000313" key="2">
    <source>
        <dbReference type="Proteomes" id="UP001165089"/>
    </source>
</evidence>
<dbReference type="Proteomes" id="UP001165089">
    <property type="component" value="Unassembled WGS sequence"/>
</dbReference>
<reference evidence="1 2" key="1">
    <citation type="journal article" date="2023" name="Antonie Van Leeuwenhoek">
        <title>Mesoterricola silvestris gen. nov., sp. nov., Mesoterricola sediminis sp. nov., Geothrix oryzae sp. nov., Geothrix edaphica sp. nov., Geothrix rubra sp. nov., and Geothrix limicola sp. nov., six novel members of Acidobacteriota isolated from soils.</title>
        <authorList>
            <person name="Itoh H."/>
            <person name="Sugisawa Y."/>
            <person name="Mise K."/>
            <person name="Xu Z."/>
            <person name="Kuniyasu M."/>
            <person name="Ushijima N."/>
            <person name="Kawano K."/>
            <person name="Kobayashi E."/>
            <person name="Shiratori Y."/>
            <person name="Masuda Y."/>
            <person name="Senoo K."/>
        </authorList>
    </citation>
    <scope>NUCLEOTIDE SEQUENCE [LARGE SCALE GENOMIC DNA]</scope>
    <source>
        <strain evidence="1 2">Red803</strain>
    </source>
</reference>
<organism evidence="1 2">
    <name type="scientific">Geothrix rubra</name>
    <dbReference type="NCBI Taxonomy" id="2927977"/>
    <lineage>
        <taxon>Bacteria</taxon>
        <taxon>Pseudomonadati</taxon>
        <taxon>Acidobacteriota</taxon>
        <taxon>Holophagae</taxon>
        <taxon>Holophagales</taxon>
        <taxon>Holophagaceae</taxon>
        <taxon>Geothrix</taxon>
    </lineage>
</organism>
<accession>A0ABQ5Q950</accession>
<evidence type="ECO:0008006" key="3">
    <source>
        <dbReference type="Google" id="ProtNLM"/>
    </source>
</evidence>
<evidence type="ECO:0000313" key="1">
    <source>
        <dbReference type="EMBL" id="GLH71163.1"/>
    </source>
</evidence>